<dbReference type="OrthoDB" id="2185727at2"/>
<sequence>MEESTCSSTILEKLKQHGWDEAAIIAYVNYSEEGILDCDLAIFLVGSEIYTEMFDKSQLSANEKVMLVIDHLGGYLNEQGDLTFAKTAYKFCDQLPPGGPFFIHYAKAVQTAYPDGLTIAQKDKRLSKIALKKKYANETKIHQFRNQLDKCAINYVENYKKRFECSNDEAAIKRILGNNWFYADPQYHNRARLAIDIMVNDRKKRAKTLTNKGLIKKIRKHGFYRKILSGDYHSEFILDEQGQLLSQCKEDVEAQGELENAIANGETFNYGERPRVDQYQTHDKLDGNPPRYFDTNKRNELKREWISPTDNWFYQLVRRLAEKGLRYKKKEN</sequence>
<reference evidence="2" key="1">
    <citation type="submission" date="2016-09" db="EMBL/GenBank/DDBJ databases">
        <authorList>
            <person name="Gulvik C.A."/>
        </authorList>
    </citation>
    <scope>NUCLEOTIDE SEQUENCE [LARGE SCALE GENOMIC DNA]</scope>
    <source>
        <strain evidence="2">LMG 26676</strain>
    </source>
</reference>
<keyword evidence="2" id="KW-1185">Reference proteome</keyword>
<comment type="caution">
    <text evidence="1">The sequence shown here is derived from an EMBL/GenBank/DDBJ whole genome shotgun (WGS) entry which is preliminary data.</text>
</comment>
<evidence type="ECO:0000313" key="2">
    <source>
        <dbReference type="Proteomes" id="UP000094469"/>
    </source>
</evidence>
<dbReference type="AlphaFoldDB" id="A0A1E5HAJ6"/>
<organism evidence="1 2">
    <name type="scientific">Enterococcus ureilyticus</name>
    <dbReference type="NCBI Taxonomy" id="1131292"/>
    <lineage>
        <taxon>Bacteria</taxon>
        <taxon>Bacillati</taxon>
        <taxon>Bacillota</taxon>
        <taxon>Bacilli</taxon>
        <taxon>Lactobacillales</taxon>
        <taxon>Enterococcaceae</taxon>
        <taxon>Enterococcus</taxon>
    </lineage>
</organism>
<gene>
    <name evidence="1" type="ORF">BCR24_04505</name>
</gene>
<dbReference type="STRING" id="1131292.BCR24_04505"/>
<dbReference type="RefSeq" id="WP_069640530.1">
    <property type="nucleotide sequence ID" value="NZ_JAFBEZ010000007.1"/>
</dbReference>
<dbReference type="Pfam" id="PF11311">
    <property type="entry name" value="DUF3114"/>
    <property type="match status" value="1"/>
</dbReference>
<accession>A0A1E5HAJ6</accession>
<protein>
    <submittedName>
        <fullName evidence="1">Uncharacterized protein</fullName>
    </submittedName>
</protein>
<dbReference type="InterPro" id="IPR021462">
    <property type="entry name" value="DUF3114"/>
</dbReference>
<dbReference type="EMBL" id="MIKC01000034">
    <property type="protein sequence ID" value="OEG21971.1"/>
    <property type="molecule type" value="Genomic_DNA"/>
</dbReference>
<name>A0A1E5HAJ6_9ENTE</name>
<dbReference type="Proteomes" id="UP000094469">
    <property type="component" value="Unassembled WGS sequence"/>
</dbReference>
<proteinExistence type="predicted"/>
<evidence type="ECO:0000313" key="1">
    <source>
        <dbReference type="EMBL" id="OEG21971.1"/>
    </source>
</evidence>